<protein>
    <submittedName>
        <fullName evidence="4">Alpha/beta hydrolase</fullName>
    </submittedName>
</protein>
<keyword evidence="2" id="KW-0732">Signal</keyword>
<feature type="signal peptide" evidence="2">
    <location>
        <begin position="1"/>
        <end position="19"/>
    </location>
</feature>
<dbReference type="InterPro" id="IPR050300">
    <property type="entry name" value="GDXG_lipolytic_enzyme"/>
</dbReference>
<dbReference type="EMBL" id="JBIGHV010000010">
    <property type="protein sequence ID" value="MFG6433038.1"/>
    <property type="molecule type" value="Genomic_DNA"/>
</dbReference>
<reference evidence="4 5" key="1">
    <citation type="submission" date="2024-08" db="EMBL/GenBank/DDBJ databases">
        <authorList>
            <person name="Lu H."/>
        </authorList>
    </citation>
    <scope>NUCLEOTIDE SEQUENCE [LARGE SCALE GENOMIC DNA]</scope>
    <source>
        <strain evidence="4 5">LYH14W</strain>
    </source>
</reference>
<proteinExistence type="predicted"/>
<evidence type="ECO:0000313" key="5">
    <source>
        <dbReference type="Proteomes" id="UP001606210"/>
    </source>
</evidence>
<dbReference type="GO" id="GO:0016787">
    <property type="term" value="F:hydrolase activity"/>
    <property type="evidence" value="ECO:0007669"/>
    <property type="project" value="UniProtKB-KW"/>
</dbReference>
<evidence type="ECO:0000313" key="4">
    <source>
        <dbReference type="EMBL" id="MFG6433038.1"/>
    </source>
</evidence>
<dbReference type="PANTHER" id="PTHR48081">
    <property type="entry name" value="AB HYDROLASE SUPERFAMILY PROTEIN C4A8.06C"/>
    <property type="match status" value="1"/>
</dbReference>
<feature type="domain" description="Alpha/beta hydrolase fold-3" evidence="3">
    <location>
        <begin position="58"/>
        <end position="243"/>
    </location>
</feature>
<feature type="chain" id="PRO_5047306624" evidence="2">
    <location>
        <begin position="20"/>
        <end position="280"/>
    </location>
</feature>
<dbReference type="InterPro" id="IPR029058">
    <property type="entry name" value="AB_hydrolase_fold"/>
</dbReference>
<sequence length="280" mass="30056">MARLLVTTLALMLPLAARAQGECALEKSEHVYSNTPNGALKAYVFTPVGQPVKPRAAVVIFHGGGWVVGEPSWGFWLVDRYVCKGMTVVVPQYRLSDQKTASPAEASDDAMAAIKWTRKNAAKFHLDRNRIASLGWSAGAHLAASAAVFANDKAQRPDLLAFVSPALSVVNDNHFRALFPPGTPISDFSPAQHVRAGLPPAIIVTGRTDTVTPLAEVSKFHEKMIEAGNVSVLKVIDGVGHLFTPAGEPDSRMPKPDLAIQAQAYGAIDAFLIAHGYRDR</sequence>
<keyword evidence="5" id="KW-1185">Reference proteome</keyword>
<dbReference type="SUPFAM" id="SSF53474">
    <property type="entry name" value="alpha/beta-Hydrolases"/>
    <property type="match status" value="1"/>
</dbReference>
<evidence type="ECO:0000256" key="2">
    <source>
        <dbReference type="SAM" id="SignalP"/>
    </source>
</evidence>
<dbReference type="InterPro" id="IPR013094">
    <property type="entry name" value="AB_hydrolase_3"/>
</dbReference>
<dbReference type="Gene3D" id="3.40.50.1820">
    <property type="entry name" value="alpha/beta hydrolase"/>
    <property type="match status" value="1"/>
</dbReference>
<dbReference type="RefSeq" id="WP_394483394.1">
    <property type="nucleotide sequence ID" value="NZ_JBIGHV010000010.1"/>
</dbReference>
<evidence type="ECO:0000259" key="3">
    <source>
        <dbReference type="Pfam" id="PF07859"/>
    </source>
</evidence>
<comment type="caution">
    <text evidence="4">The sequence shown here is derived from an EMBL/GenBank/DDBJ whole genome shotgun (WGS) entry which is preliminary data.</text>
</comment>
<dbReference type="Pfam" id="PF07859">
    <property type="entry name" value="Abhydrolase_3"/>
    <property type="match status" value="1"/>
</dbReference>
<gene>
    <name evidence="4" type="ORF">ACG00Y_24195</name>
</gene>
<name>A0ABW7F8V3_9BURK</name>
<evidence type="ECO:0000256" key="1">
    <source>
        <dbReference type="ARBA" id="ARBA00022801"/>
    </source>
</evidence>
<organism evidence="4 5">
    <name type="scientific">Pelomonas parva</name>
    <dbReference type="NCBI Taxonomy" id="3299032"/>
    <lineage>
        <taxon>Bacteria</taxon>
        <taxon>Pseudomonadati</taxon>
        <taxon>Pseudomonadota</taxon>
        <taxon>Betaproteobacteria</taxon>
        <taxon>Burkholderiales</taxon>
        <taxon>Sphaerotilaceae</taxon>
        <taxon>Roseateles</taxon>
    </lineage>
</organism>
<keyword evidence="1 4" id="KW-0378">Hydrolase</keyword>
<dbReference type="Proteomes" id="UP001606210">
    <property type="component" value="Unassembled WGS sequence"/>
</dbReference>
<accession>A0ABW7F8V3</accession>